<proteinExistence type="predicted"/>
<comment type="caution">
    <text evidence="2">The sequence shown here is derived from an EMBL/GenBank/DDBJ whole genome shotgun (WGS) entry which is preliminary data.</text>
</comment>
<evidence type="ECO:0000256" key="1">
    <source>
        <dbReference type="SAM" id="Phobius"/>
    </source>
</evidence>
<sequence>MQEKTPPARYAYSDDEINLRDLVRTILSWKWVIIGVTLFAQFWAWPMHW</sequence>
<organism evidence="2 3">
    <name type="scientific">Desulfurispira natronophila</name>
    <dbReference type="NCBI Taxonomy" id="682562"/>
    <lineage>
        <taxon>Bacteria</taxon>
        <taxon>Pseudomonadati</taxon>
        <taxon>Chrysiogenota</taxon>
        <taxon>Chrysiogenia</taxon>
        <taxon>Chrysiogenales</taxon>
        <taxon>Chrysiogenaceae</taxon>
        <taxon>Desulfurispira</taxon>
    </lineage>
</organism>
<gene>
    <name evidence="2" type="ORF">HNR37_002215</name>
</gene>
<evidence type="ECO:0000313" key="2">
    <source>
        <dbReference type="EMBL" id="MBB5022868.1"/>
    </source>
</evidence>
<feature type="transmembrane region" description="Helical" evidence="1">
    <location>
        <begin position="27"/>
        <end position="45"/>
    </location>
</feature>
<keyword evidence="1" id="KW-1133">Transmembrane helix</keyword>
<dbReference type="RefSeq" id="WP_183734160.1">
    <property type="nucleotide sequence ID" value="NZ_JACHID010000019.1"/>
</dbReference>
<dbReference type="EMBL" id="JACHID010000019">
    <property type="protein sequence ID" value="MBB5022868.1"/>
    <property type="molecule type" value="Genomic_DNA"/>
</dbReference>
<dbReference type="AlphaFoldDB" id="A0A7W7Y6B9"/>
<evidence type="ECO:0000313" key="3">
    <source>
        <dbReference type="Proteomes" id="UP000528322"/>
    </source>
</evidence>
<keyword evidence="1" id="KW-0812">Transmembrane</keyword>
<keyword evidence="3" id="KW-1185">Reference proteome</keyword>
<accession>A0A7W7Y6B9</accession>
<keyword evidence="1" id="KW-0472">Membrane</keyword>
<name>A0A7W7Y6B9_9BACT</name>
<protein>
    <submittedName>
        <fullName evidence="2">LPS O-antigen subunit length determinant protein (WzzB/FepE family)</fullName>
    </submittedName>
</protein>
<dbReference type="Proteomes" id="UP000528322">
    <property type="component" value="Unassembled WGS sequence"/>
</dbReference>
<reference evidence="2 3" key="1">
    <citation type="submission" date="2020-08" db="EMBL/GenBank/DDBJ databases">
        <title>Genomic Encyclopedia of Type Strains, Phase IV (KMG-IV): sequencing the most valuable type-strain genomes for metagenomic binning, comparative biology and taxonomic classification.</title>
        <authorList>
            <person name="Goeker M."/>
        </authorList>
    </citation>
    <scope>NUCLEOTIDE SEQUENCE [LARGE SCALE GENOMIC DNA]</scope>
    <source>
        <strain evidence="2 3">DSM 22071</strain>
    </source>
</reference>